<dbReference type="HOGENOM" id="CLU_678957_0_0_1"/>
<sequence>IIEEKNLEKALRHADFLVVHPIQAFPLDELENNIRNEFKYLKALSLAVKKCARESIKIIVISCYTGIYEYLIMKISETPGEQISGMSRYSEARAIHYIAKKVRVKLDAISHVILLGDNIIDCCNATVSRDLKPGKEISLWEVLQLPKPLLGYVGYDELKEVKSIIPAEATAQDRVFKADEYSLKTIVKESEFLKYIKDPEQKEITRKILYQKIREKLNATRVESSESSNESYVEGELSEEEPPRITDSDSGKSLTSEDLDGADAVFGEDDRTGYLMHEGSESFISEEEEHASEDAYKKRNDDEYKKDNSLDYTSIEGEELGSISKRYMGEEEEKREKEFKEEAEVKRSLTIESLEQLMAKLTESKMEEIDHSEKYPDLKIAVMNAVEDEAWCKYTLLKLSIFKAPR</sequence>
<protein>
    <submittedName>
        <fullName evidence="2">Uncharacterized protein</fullName>
    </submittedName>
</protein>
<proteinExistence type="predicted"/>
<evidence type="ECO:0000313" key="3">
    <source>
        <dbReference type="Proteomes" id="UP000015103"/>
    </source>
</evidence>
<feature type="region of interest" description="Disordered" evidence="1">
    <location>
        <begin position="219"/>
        <end position="264"/>
    </location>
</feature>
<reference evidence="2" key="1">
    <citation type="submission" date="2015-05" db="UniProtKB">
        <authorList>
            <consortium name="EnsemblMetazoa"/>
        </authorList>
    </citation>
    <scope>IDENTIFICATION</scope>
</reference>
<dbReference type="Proteomes" id="UP000015103">
    <property type="component" value="Unassembled WGS sequence"/>
</dbReference>
<feature type="compositionally biased region" description="Basic and acidic residues" evidence="1">
    <location>
        <begin position="292"/>
        <end position="309"/>
    </location>
</feature>
<evidence type="ECO:0000256" key="1">
    <source>
        <dbReference type="SAM" id="MobiDB-lite"/>
    </source>
</evidence>
<organism evidence="2 3">
    <name type="scientific">Rhodnius prolixus</name>
    <name type="common">Triatomid bug</name>
    <dbReference type="NCBI Taxonomy" id="13249"/>
    <lineage>
        <taxon>Eukaryota</taxon>
        <taxon>Metazoa</taxon>
        <taxon>Ecdysozoa</taxon>
        <taxon>Arthropoda</taxon>
        <taxon>Hexapoda</taxon>
        <taxon>Insecta</taxon>
        <taxon>Pterygota</taxon>
        <taxon>Neoptera</taxon>
        <taxon>Paraneoptera</taxon>
        <taxon>Hemiptera</taxon>
        <taxon>Heteroptera</taxon>
        <taxon>Panheteroptera</taxon>
        <taxon>Cimicomorpha</taxon>
        <taxon>Reduviidae</taxon>
        <taxon>Triatominae</taxon>
        <taxon>Rhodnius</taxon>
    </lineage>
</organism>
<feature type="compositionally biased region" description="Basic and acidic residues" evidence="1">
    <location>
        <begin position="327"/>
        <end position="342"/>
    </location>
</feature>
<feature type="compositionally biased region" description="Low complexity" evidence="1">
    <location>
        <begin position="225"/>
        <end position="235"/>
    </location>
</feature>
<dbReference type="InParanoid" id="T1HXC4"/>
<name>T1HXC4_RHOPR</name>
<accession>T1HXC4</accession>
<evidence type="ECO:0000313" key="2">
    <source>
        <dbReference type="EnsemblMetazoa" id="RPRC008694-PA"/>
    </source>
</evidence>
<dbReference type="EnsemblMetazoa" id="RPRC008694-RA">
    <property type="protein sequence ID" value="RPRC008694-PA"/>
    <property type="gene ID" value="RPRC008694"/>
</dbReference>
<dbReference type="EMBL" id="ACPB03010999">
    <property type="status" value="NOT_ANNOTATED_CDS"/>
    <property type="molecule type" value="Genomic_DNA"/>
</dbReference>
<feature type="compositionally biased region" description="Basic and acidic residues" evidence="1">
    <location>
        <begin position="241"/>
        <end position="250"/>
    </location>
</feature>
<dbReference type="AlphaFoldDB" id="T1HXC4"/>
<keyword evidence="3" id="KW-1185">Reference proteome</keyword>
<feature type="region of interest" description="Disordered" evidence="1">
    <location>
        <begin position="281"/>
        <end position="342"/>
    </location>
</feature>
<dbReference type="VEuPathDB" id="VectorBase:RPRC008694"/>